<keyword evidence="1" id="KW-1133">Transmembrane helix</keyword>
<accession>A0AAP4A448</accession>
<evidence type="ECO:0000256" key="1">
    <source>
        <dbReference type="SAM" id="Phobius"/>
    </source>
</evidence>
<feature type="transmembrane region" description="Helical" evidence="1">
    <location>
        <begin position="65"/>
        <end position="85"/>
    </location>
</feature>
<keyword evidence="1" id="KW-0812">Transmembrane</keyword>
<gene>
    <name evidence="2" type="ORF">QDS18_15650</name>
</gene>
<dbReference type="AlphaFoldDB" id="A0AAP4A448"/>
<comment type="caution">
    <text evidence="2">The sequence shown here is derived from an EMBL/GenBank/DDBJ whole genome shotgun (WGS) entry which is preliminary data.</text>
</comment>
<proteinExistence type="predicted"/>
<organism evidence="2 3">
    <name type="scientific">Paenibacillus polymyxa</name>
    <name type="common">Bacillus polymyxa</name>
    <dbReference type="NCBI Taxonomy" id="1406"/>
    <lineage>
        <taxon>Bacteria</taxon>
        <taxon>Bacillati</taxon>
        <taxon>Bacillota</taxon>
        <taxon>Bacilli</taxon>
        <taxon>Bacillales</taxon>
        <taxon>Paenibacillaceae</taxon>
        <taxon>Paenibacillus</taxon>
    </lineage>
</organism>
<dbReference type="EMBL" id="JARVWT010000006">
    <property type="protein sequence ID" value="MDH2332294.1"/>
    <property type="molecule type" value="Genomic_DNA"/>
</dbReference>
<feature type="transmembrane region" description="Helical" evidence="1">
    <location>
        <begin position="7"/>
        <end position="26"/>
    </location>
</feature>
<evidence type="ECO:0000313" key="2">
    <source>
        <dbReference type="EMBL" id="MDH2332294.1"/>
    </source>
</evidence>
<dbReference type="Proteomes" id="UP001229409">
    <property type="component" value="Unassembled WGS sequence"/>
</dbReference>
<reference evidence="2" key="1">
    <citation type="submission" date="2023-04" db="EMBL/GenBank/DDBJ databases">
        <title>Uncovering the Secrets of Slow-Growing Bacteria in Tropical Savanna Soil through Cultivation and Genomic Analysis.</title>
        <authorList>
            <person name="Goncalves O.S."/>
            <person name="Santana M.F."/>
        </authorList>
    </citation>
    <scope>NUCLEOTIDE SEQUENCE</scope>
    <source>
        <strain evidence="2">ANTI</strain>
    </source>
</reference>
<sequence>MRTNRRNLLYASIALLPTICMFQILIELFPYTGLGRIVALPLVFILNAALIISVIHLIRKLSPLCCALILVPTILLSIWNTILFYPQEFSPSIPKQIKYSISAIQHYDDLTLADWEGYTYSPSRSGASERYVVALYKYKHRVPLDGTAYFYNDTDYHKDHPIRSLNGIPSELEPHHQFIWWLLKAYEK</sequence>
<protein>
    <submittedName>
        <fullName evidence="2">Uncharacterized protein</fullName>
    </submittedName>
</protein>
<feature type="transmembrane region" description="Helical" evidence="1">
    <location>
        <begin position="38"/>
        <end position="58"/>
    </location>
</feature>
<name>A0AAP4A448_PAEPO</name>
<dbReference type="RefSeq" id="WP_256703619.1">
    <property type="nucleotide sequence ID" value="NZ_JARVWT010000006.1"/>
</dbReference>
<evidence type="ECO:0000313" key="3">
    <source>
        <dbReference type="Proteomes" id="UP001229409"/>
    </source>
</evidence>
<keyword evidence="1" id="KW-0472">Membrane</keyword>